<sequence length="237" mass="25382">MTPAEALQLLAHAAAFDNRQPSQIAGRAWAAALHDIPLDQDTLDAVAAFYGTNTLDGAARFDPTKRRWLEPHHVRHHRQQIRNARLAETNAFYDGTPGETGAESIQNMRALTRSAADGHLPPQGARAAITSGHGVDADGRGRAILNSVGRESLSRRPEFAASCPHCGAAAGVPCRNGHAPRLRDAHPSRIEASRRLAAGLPQIDPAEEAAERARRISASYHALNRQAAAQDEETAAS</sequence>
<evidence type="ECO:0000313" key="2">
    <source>
        <dbReference type="EMBL" id="MFC5144252.1"/>
    </source>
</evidence>
<comment type="caution">
    <text evidence="2">The sequence shown here is derived from an EMBL/GenBank/DDBJ whole genome shotgun (WGS) entry which is preliminary data.</text>
</comment>
<accession>A0ABV9ZSW4</accession>
<dbReference type="Pfam" id="PF24623">
    <property type="entry name" value="Phage_zn_bind_8"/>
    <property type="match status" value="1"/>
</dbReference>
<proteinExistence type="predicted"/>
<evidence type="ECO:0000313" key="3">
    <source>
        <dbReference type="Proteomes" id="UP001596222"/>
    </source>
</evidence>
<gene>
    <name evidence="2" type="ORF">ACFPP6_06075</name>
</gene>
<name>A0ABV9ZSW4_9ACTN</name>
<organism evidence="2 3">
    <name type="scientific">Streptomyces aureoversilis</name>
    <dbReference type="NCBI Taxonomy" id="67277"/>
    <lineage>
        <taxon>Bacteria</taxon>
        <taxon>Bacillati</taxon>
        <taxon>Actinomycetota</taxon>
        <taxon>Actinomycetes</taxon>
        <taxon>Kitasatosporales</taxon>
        <taxon>Streptomycetaceae</taxon>
        <taxon>Streptomyces</taxon>
    </lineage>
</organism>
<evidence type="ECO:0000259" key="1">
    <source>
        <dbReference type="Pfam" id="PF24623"/>
    </source>
</evidence>
<reference evidence="3" key="1">
    <citation type="journal article" date="2019" name="Int. J. Syst. Evol. Microbiol.">
        <title>The Global Catalogue of Microorganisms (GCM) 10K type strain sequencing project: providing services to taxonomists for standard genome sequencing and annotation.</title>
        <authorList>
            <consortium name="The Broad Institute Genomics Platform"/>
            <consortium name="The Broad Institute Genome Sequencing Center for Infectious Disease"/>
            <person name="Wu L."/>
            <person name="Ma J."/>
        </authorList>
    </citation>
    <scope>NUCLEOTIDE SEQUENCE [LARGE SCALE GENOMIC DNA]</scope>
    <source>
        <strain evidence="3">CGMCC 4.1641</strain>
    </source>
</reference>
<feature type="domain" description="DNA-binding phage zinc finger" evidence="1">
    <location>
        <begin position="161"/>
        <end position="203"/>
    </location>
</feature>
<dbReference type="InterPro" id="IPR056911">
    <property type="entry name" value="Phage_Znf_bind_put"/>
</dbReference>
<keyword evidence="3" id="KW-1185">Reference proteome</keyword>
<protein>
    <recommendedName>
        <fullName evidence="1">DNA-binding phage zinc finger domain-containing protein</fullName>
    </recommendedName>
</protein>
<dbReference type="Proteomes" id="UP001596222">
    <property type="component" value="Unassembled WGS sequence"/>
</dbReference>
<dbReference type="RefSeq" id="WP_382037959.1">
    <property type="nucleotide sequence ID" value="NZ_JBHSKJ010000003.1"/>
</dbReference>
<dbReference type="EMBL" id="JBHSKJ010000003">
    <property type="protein sequence ID" value="MFC5144252.1"/>
    <property type="molecule type" value="Genomic_DNA"/>
</dbReference>